<dbReference type="Gene3D" id="3.30.240.20">
    <property type="entry name" value="bsu07140 like domains"/>
    <property type="match status" value="2"/>
</dbReference>
<evidence type="ECO:0000256" key="6">
    <source>
        <dbReference type="ARBA" id="ARBA00023136"/>
    </source>
</evidence>
<evidence type="ECO:0000313" key="9">
    <source>
        <dbReference type="EMBL" id="CCG44876.1"/>
    </source>
</evidence>
<proteinExistence type="inferred from homology"/>
<protein>
    <recommendedName>
        <fullName evidence="8">YetF C-terminal domain-containing protein</fullName>
    </recommendedName>
</protein>
<evidence type="ECO:0000256" key="5">
    <source>
        <dbReference type="ARBA" id="ARBA00022989"/>
    </source>
</evidence>
<keyword evidence="6 7" id="KW-0472">Membrane</keyword>
<dbReference type="PANTHER" id="PTHR34582">
    <property type="entry name" value="UPF0702 TRANSMEMBRANE PROTEIN YCAP"/>
    <property type="match status" value="1"/>
</dbReference>
<comment type="subcellular location">
    <subcellularLocation>
        <location evidence="1">Cell membrane</location>
        <topology evidence="1">Multi-pass membrane protein</topology>
    </subcellularLocation>
</comment>
<evidence type="ECO:0000256" key="3">
    <source>
        <dbReference type="ARBA" id="ARBA00022475"/>
    </source>
</evidence>
<dbReference type="STRING" id="866895.HBHAL_2531"/>
<dbReference type="Proteomes" id="UP000007397">
    <property type="component" value="Chromosome"/>
</dbReference>
<dbReference type="RefSeq" id="WP_014642772.1">
    <property type="nucleotide sequence ID" value="NC_017668.1"/>
</dbReference>
<comment type="similarity">
    <text evidence="2">Belongs to the UPF0702 family.</text>
</comment>
<reference evidence="9 10" key="1">
    <citation type="journal article" date="2013" name="Environ. Microbiol.">
        <title>Chloride and organic osmolytes: a hybrid strategy to cope with elevated salinities by the moderately halophilic, chloride-dependent bacterium Halobacillus halophilus.</title>
        <authorList>
            <person name="Saum S.H."/>
            <person name="Pfeiffer F."/>
            <person name="Palm P."/>
            <person name="Rampp M."/>
            <person name="Schuster S.C."/>
            <person name="Muller V."/>
            <person name="Oesterhelt D."/>
        </authorList>
    </citation>
    <scope>NUCLEOTIDE SEQUENCE [LARGE SCALE GENOMIC DNA]</scope>
    <source>
        <strain evidence="10">ATCC 35676 / DSM 2266 / JCM 20832 / KCTC 3685 / LMG 17431 / NBRC 102448 / NCIMB 2269</strain>
    </source>
</reference>
<organism evidence="9 10">
    <name type="scientific">Halobacillus halophilus (strain ATCC 35676 / DSM 2266 / JCM 20832 / KCTC 3685 / LMG 17431 / NBRC 102448 / NCIMB 2269)</name>
    <name type="common">Sporosarcina halophila</name>
    <dbReference type="NCBI Taxonomy" id="866895"/>
    <lineage>
        <taxon>Bacteria</taxon>
        <taxon>Bacillati</taxon>
        <taxon>Bacillota</taxon>
        <taxon>Bacilli</taxon>
        <taxon>Bacillales</taxon>
        <taxon>Bacillaceae</taxon>
        <taxon>Halobacillus</taxon>
    </lineage>
</organism>
<dbReference type="Pfam" id="PF07870">
    <property type="entry name" value="DUF1657"/>
    <property type="match status" value="1"/>
</dbReference>
<dbReference type="InterPro" id="IPR023090">
    <property type="entry name" value="UPF0702_alpha/beta_dom_sf"/>
</dbReference>
<evidence type="ECO:0000256" key="1">
    <source>
        <dbReference type="ARBA" id="ARBA00004651"/>
    </source>
</evidence>
<evidence type="ECO:0000256" key="7">
    <source>
        <dbReference type="SAM" id="Phobius"/>
    </source>
</evidence>
<dbReference type="PATRIC" id="fig|866895.3.peg.1542"/>
<keyword evidence="10" id="KW-1185">Reference proteome</keyword>
<evidence type="ECO:0000259" key="8">
    <source>
        <dbReference type="Pfam" id="PF04239"/>
    </source>
</evidence>
<dbReference type="eggNOG" id="COG2323">
    <property type="taxonomic scope" value="Bacteria"/>
</dbReference>
<sequence length="286" mass="32119">MTDGFEVLYRGTLFLIVLFFLTKLLGKKQISQLTFFEYVTGITIGSIAAEVIMGLENNIWHGILGTSIFAVLPFLIGLFSLHSKKVRDFVDGTSTVLIKDGKVLEGNLKKEKYTLDELLQLLRGKNIFELAEVEYAVLEADGKLSVLPKKDYRQVTRKDLGLESINEKEPHMVIMAGKIMDKPLLEIGKDEDWLNTELEKRGTTLDKVFIGQVDSYGSLTIDLYNDEIQDSTPQDRPLLLANIKKCQADLELFALATDSPSAKALYEKNAEKLASSMEKLTPYLKC</sequence>
<keyword evidence="4 7" id="KW-0812">Transmembrane</keyword>
<dbReference type="InterPro" id="IPR007353">
    <property type="entry name" value="DUF421"/>
</dbReference>
<dbReference type="KEGG" id="hhd:HBHAL_2531"/>
<keyword evidence="3" id="KW-1003">Cell membrane</keyword>
<dbReference type="GO" id="GO:0005886">
    <property type="term" value="C:plasma membrane"/>
    <property type="evidence" value="ECO:0007669"/>
    <property type="project" value="UniProtKB-SubCell"/>
</dbReference>
<gene>
    <name evidence="9" type="ordered locus">HBHAL_2531</name>
</gene>
<evidence type="ECO:0000256" key="4">
    <source>
        <dbReference type="ARBA" id="ARBA00022692"/>
    </source>
</evidence>
<dbReference type="PANTHER" id="PTHR34582:SF7">
    <property type="entry name" value="UPF0702 TRANSMEMBRANE PROTEIN YDFS"/>
    <property type="match status" value="1"/>
</dbReference>
<feature type="transmembrane region" description="Helical" evidence="7">
    <location>
        <begin position="59"/>
        <end position="79"/>
    </location>
</feature>
<dbReference type="InterPro" id="IPR012452">
    <property type="entry name" value="DUF1657"/>
</dbReference>
<feature type="transmembrane region" description="Helical" evidence="7">
    <location>
        <begin position="7"/>
        <end position="26"/>
    </location>
</feature>
<feature type="domain" description="YetF C-terminal" evidence="8">
    <location>
        <begin position="82"/>
        <end position="214"/>
    </location>
</feature>
<name>I0JL56_HALH3</name>
<dbReference type="HOGENOM" id="CLU_077149_0_0_9"/>
<evidence type="ECO:0000313" key="10">
    <source>
        <dbReference type="Proteomes" id="UP000007397"/>
    </source>
</evidence>
<dbReference type="AlphaFoldDB" id="I0JL56"/>
<dbReference type="EMBL" id="HE717023">
    <property type="protein sequence ID" value="CCG44876.1"/>
    <property type="molecule type" value="Genomic_DNA"/>
</dbReference>
<feature type="transmembrane region" description="Helical" evidence="7">
    <location>
        <begin position="33"/>
        <end position="53"/>
    </location>
</feature>
<accession>I0JL56</accession>
<dbReference type="Pfam" id="PF04239">
    <property type="entry name" value="DUF421"/>
    <property type="match status" value="1"/>
</dbReference>
<evidence type="ECO:0000256" key="2">
    <source>
        <dbReference type="ARBA" id="ARBA00006448"/>
    </source>
</evidence>
<keyword evidence="5 7" id="KW-1133">Transmembrane helix</keyword>